<feature type="transmembrane region" description="Helical" evidence="1">
    <location>
        <begin position="167"/>
        <end position="196"/>
    </location>
</feature>
<keyword evidence="1" id="KW-1133">Transmembrane helix</keyword>
<dbReference type="AlphaFoldDB" id="A0A2T0G3V7"/>
<protein>
    <submittedName>
        <fullName evidence="2">LaaN protein</fullName>
    </submittedName>
</protein>
<keyword evidence="1" id="KW-0472">Membrane</keyword>
<feature type="transmembrane region" description="Helical" evidence="1">
    <location>
        <begin position="41"/>
        <end position="61"/>
    </location>
</feature>
<dbReference type="Proteomes" id="UP000238573">
    <property type="component" value="Unassembled WGS sequence"/>
</dbReference>
<proteinExistence type="predicted"/>
<feature type="transmembrane region" description="Helical" evidence="1">
    <location>
        <begin position="208"/>
        <end position="235"/>
    </location>
</feature>
<feature type="transmembrane region" description="Helical" evidence="1">
    <location>
        <begin position="12"/>
        <end position="29"/>
    </location>
</feature>
<reference evidence="2 3" key="1">
    <citation type="journal article" date="1993" name="J. Dent. Res.">
        <title>The isolation and characterization of milleri group streptococci from dental periapical abscesses.</title>
        <authorList>
            <person name="Fisher L.E."/>
            <person name="Russell R.R."/>
        </authorList>
    </citation>
    <scope>NUCLEOTIDE SEQUENCE [LARGE SCALE GENOMIC DNA]</scope>
    <source>
        <strain evidence="2 3">OUP21</strain>
    </source>
</reference>
<evidence type="ECO:0000313" key="3">
    <source>
        <dbReference type="Proteomes" id="UP000238573"/>
    </source>
</evidence>
<gene>
    <name evidence="2" type="ORF">C6A27_04920</name>
</gene>
<dbReference type="RefSeq" id="WP_106384270.1">
    <property type="nucleotide sequence ID" value="NZ_PVSZ01000010.1"/>
</dbReference>
<dbReference type="InterPro" id="IPR008875">
    <property type="entry name" value="TraX"/>
</dbReference>
<sequence>MMLQSLKKISNATNLKILAILLMFLDHIYEMFGAFGAPMWLTMLGRVVFPLFMFLAADSFYYTHNRKAYLKRLLFMTWFMIIGDMIVSYFFTNGQVGLANNAFGAFFLVGISSCAWDLMVEGMKEKKLYSFWKGLGLFHLPILLALPALFLLGYLASENISPLMVQIIAFFIMAIPNILVVEGGDVMVYLGLFFYIFRRHRMAQMVTLTLVSLFVYLTDPTSVQWMMVFAVIPMYFYNGEKGRDMKLFFYIFYPAHIYLLYILASLLS</sequence>
<feature type="transmembrane region" description="Helical" evidence="1">
    <location>
        <begin position="73"/>
        <end position="92"/>
    </location>
</feature>
<evidence type="ECO:0000256" key="1">
    <source>
        <dbReference type="SAM" id="Phobius"/>
    </source>
</evidence>
<keyword evidence="1" id="KW-0812">Transmembrane</keyword>
<dbReference type="EMBL" id="PVSZ01000010">
    <property type="protein sequence ID" value="PRT70751.1"/>
    <property type="molecule type" value="Genomic_DNA"/>
</dbReference>
<name>A0A2T0G3V7_STRAP</name>
<evidence type="ECO:0000313" key="2">
    <source>
        <dbReference type="EMBL" id="PRT70751.1"/>
    </source>
</evidence>
<feature type="transmembrane region" description="Helical" evidence="1">
    <location>
        <begin position="98"/>
        <end position="119"/>
    </location>
</feature>
<feature type="transmembrane region" description="Helical" evidence="1">
    <location>
        <begin position="131"/>
        <end position="155"/>
    </location>
</feature>
<accession>A0A2T0G3V7</accession>
<dbReference type="Pfam" id="PF05857">
    <property type="entry name" value="TraX"/>
    <property type="match status" value="1"/>
</dbReference>
<feature type="transmembrane region" description="Helical" evidence="1">
    <location>
        <begin position="247"/>
        <end position="267"/>
    </location>
</feature>
<organism evidence="2 3">
    <name type="scientific">Streptococcus anginosus</name>
    <dbReference type="NCBI Taxonomy" id="1328"/>
    <lineage>
        <taxon>Bacteria</taxon>
        <taxon>Bacillati</taxon>
        <taxon>Bacillota</taxon>
        <taxon>Bacilli</taxon>
        <taxon>Lactobacillales</taxon>
        <taxon>Streptococcaceae</taxon>
        <taxon>Streptococcus</taxon>
        <taxon>Streptococcus anginosus group</taxon>
    </lineage>
</organism>
<comment type="caution">
    <text evidence="2">The sequence shown here is derived from an EMBL/GenBank/DDBJ whole genome shotgun (WGS) entry which is preliminary data.</text>
</comment>